<protein>
    <submittedName>
        <fullName evidence="4">PucR C-terminal helix-turn-helix domain-containing protein</fullName>
    </submittedName>
</protein>
<dbReference type="InterPro" id="IPR042070">
    <property type="entry name" value="PucR_C-HTH_sf"/>
</dbReference>
<dbReference type="PANTHER" id="PTHR33744:SF17">
    <property type="entry name" value="CONSERVED PROTEIN"/>
    <property type="match status" value="1"/>
</dbReference>
<dbReference type="AlphaFoldDB" id="A0A239DYJ6"/>
<sequence>MNEGASLEVVLEAVHGAVVELVVAPPTGEVQIRSVALIDADDLSAHIDADLCLIVGVPEAQVVTWLDDRALARDLPRAVMTKTTAVSPALRQAARHSGVALASVHPQARWERLLSMIRSVLDRSQRQLEPVGEDTDLYELARTVASLTKGMVSIEDELSHVLAYSASDDAADELRTLSILGREGPRDYLRRLREMGVFDRIERSDDVVEVPPDENLGIRRRLVVGVRSIPDDAGKATVLGSIWIQEGQHPFSSDSEGVLRGAASVAARLVTRIRDAPTNEAVQIQRLLGARGGGVDVPALAAALSISAVQPAAVVGFEPIGDARKGLTSSLRLHASAFHRSSLATAIGDRVYVLFPGPTSDIALESWTREVVTRVENGTGVALRAVVAGSVPTLSDAAAARFEVDRVLDRTSGDSRVTTLEQSRTTVLLGEIVELVAHHDQLIDPRIATLQRYDDKNDGVMRQSLEAYLAEFGDVRAAAGKLQVHPNTLRYRIKRVEGILGVDLGDPDERVLIELQLRIARR</sequence>
<organism evidence="4 5">
    <name type="scientific">Rhodococcoides kyotonense</name>
    <dbReference type="NCBI Taxonomy" id="398843"/>
    <lineage>
        <taxon>Bacteria</taxon>
        <taxon>Bacillati</taxon>
        <taxon>Actinomycetota</taxon>
        <taxon>Actinomycetes</taxon>
        <taxon>Mycobacteriales</taxon>
        <taxon>Nocardiaceae</taxon>
        <taxon>Rhodococcoides</taxon>
    </lineage>
</organism>
<evidence type="ECO:0000259" key="2">
    <source>
        <dbReference type="Pfam" id="PF13556"/>
    </source>
</evidence>
<reference evidence="5" key="1">
    <citation type="submission" date="2017-06" db="EMBL/GenBank/DDBJ databases">
        <authorList>
            <person name="Varghese N."/>
            <person name="Submissions S."/>
        </authorList>
    </citation>
    <scope>NUCLEOTIDE SEQUENCE [LARGE SCALE GENOMIC DNA]</scope>
    <source>
        <strain evidence="5">JCM 23211</strain>
    </source>
</reference>
<proteinExistence type="inferred from homology"/>
<dbReference type="InterPro" id="IPR041522">
    <property type="entry name" value="CdaR_GGDEF"/>
</dbReference>
<keyword evidence="5" id="KW-1185">Reference proteome</keyword>
<dbReference type="InterPro" id="IPR025736">
    <property type="entry name" value="PucR_C-HTH_dom"/>
</dbReference>
<dbReference type="Gene3D" id="1.10.10.2840">
    <property type="entry name" value="PucR C-terminal helix-turn-helix domain"/>
    <property type="match status" value="1"/>
</dbReference>
<evidence type="ECO:0000313" key="4">
    <source>
        <dbReference type="EMBL" id="SNS37329.1"/>
    </source>
</evidence>
<dbReference type="PANTHER" id="PTHR33744">
    <property type="entry name" value="CARBOHYDRATE DIACID REGULATOR"/>
    <property type="match status" value="1"/>
</dbReference>
<dbReference type="RefSeq" id="WP_176444119.1">
    <property type="nucleotide sequence ID" value="NZ_FZOW01000002.1"/>
</dbReference>
<gene>
    <name evidence="4" type="ORF">SAMN05421642_102100</name>
</gene>
<evidence type="ECO:0000256" key="1">
    <source>
        <dbReference type="ARBA" id="ARBA00006754"/>
    </source>
</evidence>
<dbReference type="EMBL" id="FZOW01000002">
    <property type="protein sequence ID" value="SNS37329.1"/>
    <property type="molecule type" value="Genomic_DNA"/>
</dbReference>
<evidence type="ECO:0000259" key="3">
    <source>
        <dbReference type="Pfam" id="PF17853"/>
    </source>
</evidence>
<accession>A0A239DYJ6</accession>
<dbReference type="Proteomes" id="UP000198327">
    <property type="component" value="Unassembled WGS sequence"/>
</dbReference>
<dbReference type="Pfam" id="PF17853">
    <property type="entry name" value="GGDEF_2"/>
    <property type="match status" value="1"/>
</dbReference>
<comment type="similarity">
    <text evidence="1">Belongs to the CdaR family.</text>
</comment>
<name>A0A239DYJ6_9NOCA</name>
<dbReference type="Pfam" id="PF13556">
    <property type="entry name" value="HTH_30"/>
    <property type="match status" value="1"/>
</dbReference>
<evidence type="ECO:0000313" key="5">
    <source>
        <dbReference type="Proteomes" id="UP000198327"/>
    </source>
</evidence>
<feature type="domain" description="PucR C-terminal helix-turn-helix" evidence="2">
    <location>
        <begin position="463"/>
        <end position="519"/>
    </location>
</feature>
<feature type="domain" description="CdaR GGDEF-like" evidence="3">
    <location>
        <begin position="296"/>
        <end position="408"/>
    </location>
</feature>
<dbReference type="InterPro" id="IPR051448">
    <property type="entry name" value="CdaR-like_regulators"/>
</dbReference>